<dbReference type="InterPro" id="IPR000887">
    <property type="entry name" value="Aldlse_KDPG_KHG"/>
</dbReference>
<reference evidence="1 2" key="1">
    <citation type="submission" date="2016-10" db="EMBL/GenBank/DDBJ databases">
        <authorList>
            <person name="de Groot N.N."/>
        </authorList>
    </citation>
    <scope>NUCLEOTIDE SEQUENCE [LARGE SCALE GENOMIC DNA]</scope>
    <source>
        <strain evidence="1 2">CGMCC 1.9159</strain>
    </source>
</reference>
<keyword evidence="2" id="KW-1185">Reference proteome</keyword>
<dbReference type="OrthoDB" id="3725831at2"/>
<dbReference type="Proteomes" id="UP000199475">
    <property type="component" value="Unassembled WGS sequence"/>
</dbReference>
<dbReference type="Pfam" id="PF01081">
    <property type="entry name" value="Aldolase"/>
    <property type="match status" value="1"/>
</dbReference>
<gene>
    <name evidence="1" type="ORF">SAMN04488242_0015</name>
</gene>
<dbReference type="EMBL" id="FNGP01000001">
    <property type="protein sequence ID" value="SDL06670.1"/>
    <property type="molecule type" value="Genomic_DNA"/>
</dbReference>
<evidence type="ECO:0000313" key="1">
    <source>
        <dbReference type="EMBL" id="SDL06670.1"/>
    </source>
</evidence>
<dbReference type="RefSeq" id="WP_093247730.1">
    <property type="nucleotide sequence ID" value="NZ_FNGP01000001.1"/>
</dbReference>
<dbReference type="STRING" id="686624.SAMN04488242_0015"/>
<dbReference type="Gene3D" id="3.20.20.70">
    <property type="entry name" value="Aldolase class I"/>
    <property type="match status" value="1"/>
</dbReference>
<dbReference type="SUPFAM" id="SSF51569">
    <property type="entry name" value="Aldolase"/>
    <property type="match status" value="1"/>
</dbReference>
<evidence type="ECO:0000313" key="2">
    <source>
        <dbReference type="Proteomes" id="UP000199475"/>
    </source>
</evidence>
<dbReference type="AlphaFoldDB" id="A0A1G9H157"/>
<name>A0A1G9H157_9ACTN</name>
<protein>
    <submittedName>
        <fullName evidence="1">KDPG and KHG aldolase</fullName>
    </submittedName>
</protein>
<dbReference type="GO" id="GO:0016829">
    <property type="term" value="F:lyase activity"/>
    <property type="evidence" value="ECO:0007669"/>
    <property type="project" value="InterPro"/>
</dbReference>
<accession>A0A1G9H157</accession>
<organism evidence="1 2">
    <name type="scientific">Tessaracoccus oleiagri</name>
    <dbReference type="NCBI Taxonomy" id="686624"/>
    <lineage>
        <taxon>Bacteria</taxon>
        <taxon>Bacillati</taxon>
        <taxon>Actinomycetota</taxon>
        <taxon>Actinomycetes</taxon>
        <taxon>Propionibacteriales</taxon>
        <taxon>Propionibacteriaceae</taxon>
        <taxon>Tessaracoccus</taxon>
    </lineage>
</organism>
<sequence length="209" mass="21604">MTVPSGIVTCLPAADIDDLVGVVEVLVQEQLPVFAAPVDSLRELGQVFGPRAVFGAWQVADREGLEAAHGAGAEFVLADVVDRELAWYADSEGLTVFGSATTHLEVRAVLELGLTGALLWPADIVGHVMAGHLARVGLAERVIPMGGVGAFAAGEWMKHGSPAACVDATLLGDAVDGGDLGQLRDRCASFRKAAQRAVEHRGSVAAASS</sequence>
<proteinExistence type="predicted"/>
<dbReference type="InterPro" id="IPR013785">
    <property type="entry name" value="Aldolase_TIM"/>
</dbReference>